<reference evidence="1 2" key="1">
    <citation type="journal article" date="2015" name="Genome Announc.">
        <title>Expanding the biotechnology potential of lactobacilli through comparative genomics of 213 strains and associated genera.</title>
        <authorList>
            <person name="Sun Z."/>
            <person name="Harris H.M."/>
            <person name="McCann A."/>
            <person name="Guo C."/>
            <person name="Argimon S."/>
            <person name="Zhang W."/>
            <person name="Yang X."/>
            <person name="Jeffery I.B."/>
            <person name="Cooney J.C."/>
            <person name="Kagawa T.F."/>
            <person name="Liu W."/>
            <person name="Song Y."/>
            <person name="Salvetti E."/>
            <person name="Wrobel A."/>
            <person name="Rasinkangas P."/>
            <person name="Parkhill J."/>
            <person name="Rea M.C."/>
            <person name="O'Sullivan O."/>
            <person name="Ritari J."/>
            <person name="Douillard F.P."/>
            <person name="Paul Ross R."/>
            <person name="Yang R."/>
            <person name="Briner A.E."/>
            <person name="Felis G.E."/>
            <person name="de Vos W.M."/>
            <person name="Barrangou R."/>
            <person name="Klaenhammer T.R."/>
            <person name="Caufield P.W."/>
            <person name="Cui Y."/>
            <person name="Zhang H."/>
            <person name="O'Toole P.W."/>
        </authorList>
    </citation>
    <scope>NUCLEOTIDE SEQUENCE [LARGE SCALE GENOMIC DNA]</scope>
    <source>
        <strain evidence="1 2">DSM 19682</strain>
    </source>
</reference>
<evidence type="ECO:0000313" key="2">
    <source>
        <dbReference type="Proteomes" id="UP000051248"/>
    </source>
</evidence>
<proteinExistence type="predicted"/>
<dbReference type="InterPro" id="IPR052949">
    <property type="entry name" value="PA_immunity-related"/>
</dbReference>
<organism evidence="1 2">
    <name type="scientific">Companilactobacillus nodensis DSM 19682 = JCM 14932 = NBRC 107160</name>
    <dbReference type="NCBI Taxonomy" id="1423775"/>
    <lineage>
        <taxon>Bacteria</taxon>
        <taxon>Bacillati</taxon>
        <taxon>Bacillota</taxon>
        <taxon>Bacilli</taxon>
        <taxon>Lactobacillales</taxon>
        <taxon>Lactobacillaceae</taxon>
        <taxon>Companilactobacillus</taxon>
    </lineage>
</organism>
<sequence>MNEPIETIIDQTLNMNEIEDGYYYKGCHFKSYGDSMNYTDITFDHCDFEQTDFSRVSFGNVEWHHSQLAGSDFSQSNWYNCKISSMQLSGADFNNTYFKNTDFRDCKMPYANFTESRFEKIGFINCDLNGSFFQALKVKKNISFAGSILTEANFSETRLKGFDFKESEFETITISPELARGLVVNQYQAAILIGLFGIKVE</sequence>
<comment type="caution">
    <text evidence="1">The sequence shown here is derived from an EMBL/GenBank/DDBJ whole genome shotgun (WGS) entry which is preliminary data.</text>
</comment>
<evidence type="ECO:0008006" key="3">
    <source>
        <dbReference type="Google" id="ProtNLM"/>
    </source>
</evidence>
<dbReference type="eggNOG" id="COG1357">
    <property type="taxonomic scope" value="Bacteria"/>
</dbReference>
<dbReference type="STRING" id="1423775.FD03_GL002437"/>
<dbReference type="Proteomes" id="UP000051248">
    <property type="component" value="Unassembled WGS sequence"/>
</dbReference>
<dbReference type="OrthoDB" id="9798656at2"/>
<dbReference type="PATRIC" id="fig|1423775.4.peg.2480"/>
<dbReference type="AlphaFoldDB" id="A0A0R1KD67"/>
<dbReference type="PANTHER" id="PTHR42999">
    <property type="entry name" value="ANTIBIOTIC RESISTANCE PROTEIN MCBG"/>
    <property type="match status" value="1"/>
</dbReference>
<dbReference type="SUPFAM" id="SSF141571">
    <property type="entry name" value="Pentapeptide repeat-like"/>
    <property type="match status" value="1"/>
</dbReference>
<dbReference type="InterPro" id="IPR001646">
    <property type="entry name" value="5peptide_repeat"/>
</dbReference>
<gene>
    <name evidence="1" type="ORF">FD03_GL002437</name>
</gene>
<dbReference type="EMBL" id="AZDZ01000022">
    <property type="protein sequence ID" value="KRK78660.1"/>
    <property type="molecule type" value="Genomic_DNA"/>
</dbReference>
<dbReference type="Pfam" id="PF13599">
    <property type="entry name" value="Pentapeptide_4"/>
    <property type="match status" value="1"/>
</dbReference>
<dbReference type="Pfam" id="PF00805">
    <property type="entry name" value="Pentapeptide"/>
    <property type="match status" value="1"/>
</dbReference>
<evidence type="ECO:0000313" key="1">
    <source>
        <dbReference type="EMBL" id="KRK78660.1"/>
    </source>
</evidence>
<dbReference type="RefSeq" id="WP_025023968.1">
    <property type="nucleotide sequence ID" value="NZ_AZDZ01000022.1"/>
</dbReference>
<keyword evidence="2" id="KW-1185">Reference proteome</keyword>
<protein>
    <recommendedName>
        <fullName evidence="3">Pentapeptide repeat-containing protein</fullName>
    </recommendedName>
</protein>
<name>A0A0R1KD67_9LACO</name>
<dbReference type="PANTHER" id="PTHR42999:SF1">
    <property type="entry name" value="PENTAPEPTIDE REPEAT-CONTAINING PROTEIN"/>
    <property type="match status" value="1"/>
</dbReference>
<accession>A0A0R1KD67</accession>
<dbReference type="Gene3D" id="2.160.20.80">
    <property type="entry name" value="E3 ubiquitin-protein ligase SopA"/>
    <property type="match status" value="1"/>
</dbReference>